<keyword evidence="3" id="KW-1185">Reference proteome</keyword>
<feature type="region of interest" description="Disordered" evidence="1">
    <location>
        <begin position="121"/>
        <end position="141"/>
    </location>
</feature>
<dbReference type="RefSeq" id="WP_246441898.1">
    <property type="nucleotide sequence ID" value="NZ_BAAALP010000042.1"/>
</dbReference>
<protein>
    <recommendedName>
        <fullName evidence="4">Lytic transglycosylase domain-containing protein</fullName>
    </recommendedName>
</protein>
<proteinExistence type="predicted"/>
<accession>A0A7W3LI33</accession>
<feature type="compositionally biased region" description="Basic and acidic residues" evidence="1">
    <location>
        <begin position="9"/>
        <end position="21"/>
    </location>
</feature>
<comment type="caution">
    <text evidence="2">The sequence shown here is derived from an EMBL/GenBank/DDBJ whole genome shotgun (WGS) entry which is preliminary data.</text>
</comment>
<feature type="region of interest" description="Disordered" evidence="1">
    <location>
        <begin position="1"/>
        <end position="75"/>
    </location>
</feature>
<gene>
    <name evidence="2" type="ORF">HNR61_000068</name>
</gene>
<feature type="region of interest" description="Disordered" evidence="1">
    <location>
        <begin position="153"/>
        <end position="217"/>
    </location>
</feature>
<dbReference type="EMBL" id="JACJIA010000001">
    <property type="protein sequence ID" value="MBA8948470.1"/>
    <property type="molecule type" value="Genomic_DNA"/>
</dbReference>
<organism evidence="2 3">
    <name type="scientific">Actinomadura namibiensis</name>
    <dbReference type="NCBI Taxonomy" id="182080"/>
    <lineage>
        <taxon>Bacteria</taxon>
        <taxon>Bacillati</taxon>
        <taxon>Actinomycetota</taxon>
        <taxon>Actinomycetes</taxon>
        <taxon>Streptosporangiales</taxon>
        <taxon>Thermomonosporaceae</taxon>
        <taxon>Actinomadura</taxon>
    </lineage>
</organism>
<dbReference type="AlphaFoldDB" id="A0A7W3LI33"/>
<reference evidence="2 3" key="1">
    <citation type="submission" date="2020-08" db="EMBL/GenBank/DDBJ databases">
        <title>Genomic Encyclopedia of Type Strains, Phase IV (KMG-IV): sequencing the most valuable type-strain genomes for metagenomic binning, comparative biology and taxonomic classification.</title>
        <authorList>
            <person name="Goeker M."/>
        </authorList>
    </citation>
    <scope>NUCLEOTIDE SEQUENCE [LARGE SCALE GENOMIC DNA]</scope>
    <source>
        <strain evidence="2 3">DSM 44197</strain>
    </source>
</reference>
<dbReference type="InterPro" id="IPR023346">
    <property type="entry name" value="Lysozyme-like_dom_sf"/>
</dbReference>
<feature type="compositionally biased region" description="Basic and acidic residues" evidence="1">
    <location>
        <begin position="32"/>
        <end position="41"/>
    </location>
</feature>
<evidence type="ECO:0008006" key="4">
    <source>
        <dbReference type="Google" id="ProtNLM"/>
    </source>
</evidence>
<sequence>MLGDSFGSPRRDDRHNPRGAESEPPQGAAHPLAEHPEDRKVAGAAFTGPSGGGDSRSGDTAGLPPVGGSGPAPLVVVDPLAGRPAKGARSGRTGLKIAAVAAGVAVVVGGGSVAAFALTGDSKPQAAPGAKPSDAQPLADAAAPVDPMLEQQMRRKAAFERASRAIRGSSGKNPKLLPKGEPIPTEKPKSASKGDNDNDGGGGGAGPDPMPAGQAQQVAKAMLPSYGMGGSGQFACLVKLWNKESGWRVTAKNPSSGAYGIPQALPGPKMASAGADWRTNARTQIKWGLGYIKNRYKTPCGAWAHSQRVGWY</sequence>
<dbReference type="Proteomes" id="UP000572680">
    <property type="component" value="Unassembled WGS sequence"/>
</dbReference>
<dbReference type="SUPFAM" id="SSF53955">
    <property type="entry name" value="Lysozyme-like"/>
    <property type="match status" value="1"/>
</dbReference>
<dbReference type="Gene3D" id="1.10.530.10">
    <property type="match status" value="1"/>
</dbReference>
<name>A0A7W3LI33_ACTNM</name>
<evidence type="ECO:0000313" key="2">
    <source>
        <dbReference type="EMBL" id="MBA8948470.1"/>
    </source>
</evidence>
<evidence type="ECO:0000256" key="1">
    <source>
        <dbReference type="SAM" id="MobiDB-lite"/>
    </source>
</evidence>
<feature type="compositionally biased region" description="Basic and acidic residues" evidence="1">
    <location>
        <begin position="184"/>
        <end position="196"/>
    </location>
</feature>
<evidence type="ECO:0000313" key="3">
    <source>
        <dbReference type="Proteomes" id="UP000572680"/>
    </source>
</evidence>